<reference evidence="1 2" key="1">
    <citation type="submission" date="2016-11" db="EMBL/GenBank/DDBJ databases">
        <authorList>
            <person name="Jaros S."/>
            <person name="Januszkiewicz K."/>
            <person name="Wedrychowicz H."/>
        </authorList>
    </citation>
    <scope>NUCLEOTIDE SEQUENCE [LARGE SCALE GENOMIC DNA]</scope>
    <source>
        <strain evidence="1 2">DSM 784</strain>
    </source>
</reference>
<proteinExistence type="predicted"/>
<evidence type="ECO:0000313" key="2">
    <source>
        <dbReference type="Proteomes" id="UP000183788"/>
    </source>
</evidence>
<dbReference type="STRING" id="1004.SAMN05661012_03559"/>
<accession>A0A1K1RC01</accession>
<organism evidence="1 2">
    <name type="scientific">Chitinophaga sancti</name>
    <dbReference type="NCBI Taxonomy" id="1004"/>
    <lineage>
        <taxon>Bacteria</taxon>
        <taxon>Pseudomonadati</taxon>
        <taxon>Bacteroidota</taxon>
        <taxon>Chitinophagia</taxon>
        <taxon>Chitinophagales</taxon>
        <taxon>Chitinophagaceae</taxon>
        <taxon>Chitinophaga</taxon>
    </lineage>
</organism>
<dbReference type="EMBL" id="FPIZ01000011">
    <property type="protein sequence ID" value="SFW69182.1"/>
    <property type="molecule type" value="Genomic_DNA"/>
</dbReference>
<dbReference type="Proteomes" id="UP000183788">
    <property type="component" value="Unassembled WGS sequence"/>
</dbReference>
<dbReference type="AlphaFoldDB" id="A0A1K1RC01"/>
<sequence>MWIAMRYTLFILGITLGFIACKTSVASIPESEIETATESAPLVTEPDSVGTFEALDTALSFAGIWVNEGYVNDLHITQSPRLCRADSISCIDIPARTLMVTRYISGFHDGAGDIVVVKNGDQYLFTTPDLTKKNVDTIQVLSPTRIKIRNTYLYKLGKGDVNKSDWGILEELLFSGTYHFEDGKKVVFGENDTIIGMDIFKRYTPVIDALAEEVENDVDYIEFQTSADKKETYGYKFFMDTLTIYKTKCLQQNARTHACTFETYGEKMYTLIKEK</sequence>
<name>A0A1K1RC01_9BACT</name>
<gene>
    <name evidence="1" type="ORF">SAMN05661012_03559</name>
</gene>
<dbReference type="PROSITE" id="PS51257">
    <property type="entry name" value="PROKAR_LIPOPROTEIN"/>
    <property type="match status" value="1"/>
</dbReference>
<evidence type="ECO:0000313" key="1">
    <source>
        <dbReference type="EMBL" id="SFW69182.1"/>
    </source>
</evidence>
<protein>
    <submittedName>
        <fullName evidence="1">Uncharacterized protein</fullName>
    </submittedName>
</protein>